<proteinExistence type="predicted"/>
<dbReference type="RefSeq" id="WP_125206304.1">
    <property type="nucleotide sequence ID" value="NZ_AP025739.1"/>
</dbReference>
<dbReference type="EMBL" id="AP025739">
    <property type="protein sequence ID" value="BDI29279.1"/>
    <property type="molecule type" value="Genomic_DNA"/>
</dbReference>
<dbReference type="OrthoDB" id="2586028at2"/>
<keyword evidence="2" id="KW-1185">Reference proteome</keyword>
<gene>
    <name evidence="1" type="ORF">CCAX7_13300</name>
</gene>
<protein>
    <submittedName>
        <fullName evidence="1">Uncharacterized protein</fullName>
    </submittedName>
</protein>
<dbReference type="KEGG" id="ccot:CCAX7_13300"/>
<evidence type="ECO:0000313" key="1">
    <source>
        <dbReference type="EMBL" id="BDI29279.1"/>
    </source>
</evidence>
<accession>A0A402D4M6</accession>
<dbReference type="Proteomes" id="UP000287394">
    <property type="component" value="Chromosome"/>
</dbReference>
<reference evidence="1 2" key="1">
    <citation type="journal article" date="2019" name="Int. J. Syst. Evol. Microbiol.">
        <title>Capsulimonas corticalis gen. nov., sp. nov., an aerobic capsulated bacterium, of a novel bacterial order, Capsulimonadales ord. nov., of the class Armatimonadia of the phylum Armatimonadetes.</title>
        <authorList>
            <person name="Li J."/>
            <person name="Kudo C."/>
            <person name="Tonouchi A."/>
        </authorList>
    </citation>
    <scope>NUCLEOTIDE SEQUENCE [LARGE SCALE GENOMIC DNA]</scope>
    <source>
        <strain evidence="1 2">AX-7</strain>
    </source>
</reference>
<evidence type="ECO:0000313" key="2">
    <source>
        <dbReference type="Proteomes" id="UP000287394"/>
    </source>
</evidence>
<organism evidence="1 2">
    <name type="scientific">Capsulimonas corticalis</name>
    <dbReference type="NCBI Taxonomy" id="2219043"/>
    <lineage>
        <taxon>Bacteria</taxon>
        <taxon>Bacillati</taxon>
        <taxon>Armatimonadota</taxon>
        <taxon>Armatimonadia</taxon>
        <taxon>Capsulimonadales</taxon>
        <taxon>Capsulimonadaceae</taxon>
        <taxon>Capsulimonas</taxon>
    </lineage>
</organism>
<dbReference type="AlphaFoldDB" id="A0A402D4M6"/>
<name>A0A402D4M6_9BACT</name>
<sequence length="247" mass="28136">MRLFSRPKPAHLIEYQETELYHTASFVNPDLDRELSRNFAHYFCGEHEIAGADCPNCQKPLLRFLTLDTSDERVGLTKLGGRKIHCLFCWTCGIAQEPFSYQHHDDGSVSLIEYGDGEPETDFPYEDYPIAFPGASVSLLAISSEAQKSIHSVNAGRTQITSWREKYPDIFGCKHQVGGEPFLIQQNPDYEKERDVRCPECKKRMPFLAAIADDCLDERGFTENEGVQVLFHLCSACFIFFAFQQCD</sequence>